<feature type="transmembrane region" description="Helical" evidence="1">
    <location>
        <begin position="12"/>
        <end position="31"/>
    </location>
</feature>
<dbReference type="RefSeq" id="WP_092128121.1">
    <property type="nucleotide sequence ID" value="NZ_FMYU01000004.1"/>
</dbReference>
<feature type="transmembrane region" description="Helical" evidence="1">
    <location>
        <begin position="81"/>
        <end position="100"/>
    </location>
</feature>
<sequence length="296" mass="33862">MSKINIYKEQLSAYFYLALCIILWAAIPVVSKKILVELNNIQMLFYSSIISFVVLFFVNIFQNKLHLLKQYKFKDYANMFLLGFLGTYFCYLILYGAFSIAGAQEVFLLAYTWPIMVVILGVFILKERLTFKKIIAILISFFGIFVIVTNGNLTNLNFSNLKGDFLALLYAFVFALFSILGKKFKYDQTVSALVFFLAAVIFMIPTVLLLSHIKLPSINVWFWLFLNGFFINGISYVFWFKALKAPTHLVSNLLYLTPFLSLVYIHIFLGDKILISSFIGLSIIASGILIQSIKSN</sequence>
<dbReference type="SUPFAM" id="SSF103481">
    <property type="entry name" value="Multidrug resistance efflux transporter EmrE"/>
    <property type="match status" value="2"/>
</dbReference>
<dbReference type="OrthoDB" id="5729944at2"/>
<keyword evidence="1" id="KW-0472">Membrane</keyword>
<dbReference type="GO" id="GO:0016020">
    <property type="term" value="C:membrane"/>
    <property type="evidence" value="ECO:0007669"/>
    <property type="project" value="InterPro"/>
</dbReference>
<keyword evidence="1" id="KW-0812">Transmembrane</keyword>
<dbReference type="Pfam" id="PF00892">
    <property type="entry name" value="EamA"/>
    <property type="match status" value="2"/>
</dbReference>
<feature type="domain" description="EamA" evidence="2">
    <location>
        <begin position="162"/>
        <end position="290"/>
    </location>
</feature>
<evidence type="ECO:0000313" key="4">
    <source>
        <dbReference type="Proteomes" id="UP000199411"/>
    </source>
</evidence>
<evidence type="ECO:0000313" key="3">
    <source>
        <dbReference type="EMBL" id="SDC33241.1"/>
    </source>
</evidence>
<dbReference type="EMBL" id="FMYU01000004">
    <property type="protein sequence ID" value="SDC33241.1"/>
    <property type="molecule type" value="Genomic_DNA"/>
</dbReference>
<dbReference type="InterPro" id="IPR000620">
    <property type="entry name" value="EamA_dom"/>
</dbReference>
<reference evidence="4" key="1">
    <citation type="submission" date="2016-10" db="EMBL/GenBank/DDBJ databases">
        <authorList>
            <person name="Varghese N."/>
            <person name="Submissions S."/>
        </authorList>
    </citation>
    <scope>NUCLEOTIDE SEQUENCE [LARGE SCALE GENOMIC DNA]</scope>
    <source>
        <strain evidence="4">DSM 8415</strain>
    </source>
</reference>
<dbReference type="PANTHER" id="PTHR22911">
    <property type="entry name" value="ACYL-MALONYL CONDENSING ENZYME-RELATED"/>
    <property type="match status" value="1"/>
</dbReference>
<protein>
    <submittedName>
        <fullName evidence="3">EamA domain-containing membrane protein RarD</fullName>
    </submittedName>
</protein>
<accession>A0A1G6KR04</accession>
<evidence type="ECO:0000259" key="2">
    <source>
        <dbReference type="Pfam" id="PF00892"/>
    </source>
</evidence>
<feature type="transmembrane region" description="Helical" evidence="1">
    <location>
        <begin position="220"/>
        <end position="240"/>
    </location>
</feature>
<feature type="transmembrane region" description="Helical" evidence="1">
    <location>
        <begin position="193"/>
        <end position="214"/>
    </location>
</feature>
<feature type="transmembrane region" description="Helical" evidence="1">
    <location>
        <begin position="165"/>
        <end position="181"/>
    </location>
</feature>
<feature type="domain" description="EamA" evidence="2">
    <location>
        <begin position="12"/>
        <end position="149"/>
    </location>
</feature>
<feature type="transmembrane region" description="Helical" evidence="1">
    <location>
        <begin position="43"/>
        <end position="61"/>
    </location>
</feature>
<dbReference type="PANTHER" id="PTHR22911:SF137">
    <property type="entry name" value="SOLUTE CARRIER FAMILY 35 MEMBER G2-RELATED"/>
    <property type="match status" value="1"/>
</dbReference>
<gene>
    <name evidence="3" type="ORF">SAMN05660835_00661</name>
</gene>
<evidence type="ECO:0000256" key="1">
    <source>
        <dbReference type="SAM" id="Phobius"/>
    </source>
</evidence>
<organism evidence="3 4">
    <name type="scientific">Desulfurella multipotens</name>
    <dbReference type="NCBI Taxonomy" id="79269"/>
    <lineage>
        <taxon>Bacteria</taxon>
        <taxon>Pseudomonadati</taxon>
        <taxon>Campylobacterota</taxon>
        <taxon>Desulfurellia</taxon>
        <taxon>Desulfurellales</taxon>
        <taxon>Desulfurellaceae</taxon>
        <taxon>Desulfurella</taxon>
    </lineage>
</organism>
<dbReference type="AlphaFoldDB" id="A0A1G6KR04"/>
<feature type="transmembrane region" description="Helical" evidence="1">
    <location>
        <begin position="275"/>
        <end position="293"/>
    </location>
</feature>
<feature type="transmembrane region" description="Helical" evidence="1">
    <location>
        <begin position="252"/>
        <end position="269"/>
    </location>
</feature>
<feature type="transmembrane region" description="Helical" evidence="1">
    <location>
        <begin position="134"/>
        <end position="153"/>
    </location>
</feature>
<dbReference type="Proteomes" id="UP000199411">
    <property type="component" value="Unassembled WGS sequence"/>
</dbReference>
<feature type="transmembrane region" description="Helical" evidence="1">
    <location>
        <begin position="106"/>
        <end position="125"/>
    </location>
</feature>
<name>A0A1G6KR04_9BACT</name>
<proteinExistence type="predicted"/>
<keyword evidence="4" id="KW-1185">Reference proteome</keyword>
<dbReference type="InterPro" id="IPR037185">
    <property type="entry name" value="EmrE-like"/>
</dbReference>
<keyword evidence="1" id="KW-1133">Transmembrane helix</keyword>